<dbReference type="AlphaFoldDB" id="A0AAU2H9K2"/>
<name>A0AAU2H9K2_9ACTN</name>
<reference evidence="1" key="1">
    <citation type="submission" date="2022-10" db="EMBL/GenBank/DDBJ databases">
        <title>The complete genomes of actinobacterial strains from the NBC collection.</title>
        <authorList>
            <person name="Joergensen T.S."/>
            <person name="Alvarez Arevalo M."/>
            <person name="Sterndorff E.B."/>
            <person name="Faurdal D."/>
            <person name="Vuksanovic O."/>
            <person name="Mourched A.-S."/>
            <person name="Charusanti P."/>
            <person name="Shaw S."/>
            <person name="Blin K."/>
            <person name="Weber T."/>
        </authorList>
    </citation>
    <scope>NUCLEOTIDE SEQUENCE</scope>
    <source>
        <strain evidence="1">NBC_00060</strain>
    </source>
</reference>
<protein>
    <submittedName>
        <fullName evidence="1">Uncharacterized protein</fullName>
    </submittedName>
</protein>
<evidence type="ECO:0000313" key="1">
    <source>
        <dbReference type="EMBL" id="WTU44757.1"/>
    </source>
</evidence>
<proteinExistence type="predicted"/>
<organism evidence="1">
    <name type="scientific">Streptomyces sp. NBC_00060</name>
    <dbReference type="NCBI Taxonomy" id="2975636"/>
    <lineage>
        <taxon>Bacteria</taxon>
        <taxon>Bacillati</taxon>
        <taxon>Actinomycetota</taxon>
        <taxon>Actinomycetes</taxon>
        <taxon>Kitasatosporales</taxon>
        <taxon>Streptomycetaceae</taxon>
        <taxon>Streptomyces</taxon>
    </lineage>
</organism>
<sequence>MAGTARLVGRVREVAILDGRSRTRGVGVQRVGEGGQLPGVTGKVSFAGTLSVFGKARSYRYDEPVPAGLFPARIAG</sequence>
<accession>A0AAU2H9K2</accession>
<gene>
    <name evidence="1" type="ORF">OHV25_36790</name>
</gene>
<dbReference type="EMBL" id="CP108253">
    <property type="protein sequence ID" value="WTU44757.1"/>
    <property type="molecule type" value="Genomic_DNA"/>
</dbReference>